<reference evidence="1" key="1">
    <citation type="submission" date="2013-11" db="EMBL/GenBank/DDBJ databases">
        <title>Genome sequence of the fusiform rust pathogen reveals effectors for host alternation and coevolution with pine.</title>
        <authorList>
            <consortium name="DOE Joint Genome Institute"/>
            <person name="Smith K."/>
            <person name="Pendleton A."/>
            <person name="Kubisiak T."/>
            <person name="Anderson C."/>
            <person name="Salamov A."/>
            <person name="Aerts A."/>
            <person name="Riley R."/>
            <person name="Clum A."/>
            <person name="Lindquist E."/>
            <person name="Ence D."/>
            <person name="Campbell M."/>
            <person name="Kronenberg Z."/>
            <person name="Feau N."/>
            <person name="Dhillon B."/>
            <person name="Hamelin R."/>
            <person name="Burleigh J."/>
            <person name="Smith J."/>
            <person name="Yandell M."/>
            <person name="Nelson C."/>
            <person name="Grigoriev I."/>
            <person name="Davis J."/>
        </authorList>
    </citation>
    <scope>NUCLEOTIDE SEQUENCE</scope>
    <source>
        <strain evidence="1">G11</strain>
    </source>
</reference>
<comment type="caution">
    <text evidence="1">The sequence shown here is derived from an EMBL/GenBank/DDBJ whole genome shotgun (WGS) entry which is preliminary data.</text>
</comment>
<sequence>MEVENKAKALILNEYNSWSSSQNQLLNISKPLKVAEPVPSTIHGMDQIYATLRATIAATTLTDMPTKFDEVKLGFKIPSEPS</sequence>
<organism evidence="1 2">
    <name type="scientific">Cronartium quercuum f. sp. fusiforme G11</name>
    <dbReference type="NCBI Taxonomy" id="708437"/>
    <lineage>
        <taxon>Eukaryota</taxon>
        <taxon>Fungi</taxon>
        <taxon>Dikarya</taxon>
        <taxon>Basidiomycota</taxon>
        <taxon>Pucciniomycotina</taxon>
        <taxon>Pucciniomycetes</taxon>
        <taxon>Pucciniales</taxon>
        <taxon>Coleosporiaceae</taxon>
        <taxon>Cronartium</taxon>
    </lineage>
</organism>
<evidence type="ECO:0000313" key="1">
    <source>
        <dbReference type="EMBL" id="KAG0139327.1"/>
    </source>
</evidence>
<evidence type="ECO:0000313" key="2">
    <source>
        <dbReference type="Proteomes" id="UP000886653"/>
    </source>
</evidence>
<dbReference type="AlphaFoldDB" id="A0A9P6T510"/>
<keyword evidence="2" id="KW-1185">Reference proteome</keyword>
<proteinExistence type="predicted"/>
<dbReference type="EMBL" id="MU167627">
    <property type="protein sequence ID" value="KAG0139327.1"/>
    <property type="molecule type" value="Genomic_DNA"/>
</dbReference>
<accession>A0A9P6T510</accession>
<name>A0A9P6T510_9BASI</name>
<dbReference type="Proteomes" id="UP000886653">
    <property type="component" value="Unassembled WGS sequence"/>
</dbReference>
<gene>
    <name evidence="1" type="ORF">CROQUDRAFT_101724</name>
</gene>
<protein>
    <submittedName>
        <fullName evidence="1">Uncharacterized protein</fullName>
    </submittedName>
</protein>